<feature type="signal peptide" evidence="3">
    <location>
        <begin position="1"/>
        <end position="28"/>
    </location>
</feature>
<dbReference type="Gene3D" id="2.60.40.10">
    <property type="entry name" value="Immunoglobulins"/>
    <property type="match status" value="1"/>
</dbReference>
<keyword evidence="2" id="KW-1015">Disulfide bond</keyword>
<dbReference type="SMART" id="SM00560">
    <property type="entry name" value="LamGL"/>
    <property type="match status" value="1"/>
</dbReference>
<feature type="chain" id="PRO_5012669641" description="LamG-like jellyroll fold domain-containing protein" evidence="3">
    <location>
        <begin position="29"/>
        <end position="2894"/>
    </location>
</feature>
<evidence type="ECO:0000256" key="3">
    <source>
        <dbReference type="SAM" id="SignalP"/>
    </source>
</evidence>
<dbReference type="GO" id="GO:0004553">
    <property type="term" value="F:hydrolase activity, hydrolyzing O-glycosyl compounds"/>
    <property type="evidence" value="ECO:0007669"/>
    <property type="project" value="UniProtKB-ARBA"/>
</dbReference>
<proteinExistence type="predicted"/>
<evidence type="ECO:0000259" key="4">
    <source>
        <dbReference type="SMART" id="SM00560"/>
    </source>
</evidence>
<dbReference type="Pfam" id="PF13385">
    <property type="entry name" value="Laminin_G_3"/>
    <property type="match status" value="2"/>
</dbReference>
<evidence type="ECO:0000256" key="1">
    <source>
        <dbReference type="ARBA" id="ARBA00022729"/>
    </source>
</evidence>
<dbReference type="InterPro" id="IPR013783">
    <property type="entry name" value="Ig-like_fold"/>
</dbReference>
<dbReference type="Proteomes" id="UP000215214">
    <property type="component" value="Chromosome TJEJU"/>
</dbReference>
<dbReference type="InterPro" id="IPR013320">
    <property type="entry name" value="ConA-like_dom_sf"/>
</dbReference>
<gene>
    <name evidence="5" type="ORF">TJEJU_1575</name>
</gene>
<evidence type="ECO:0000256" key="2">
    <source>
        <dbReference type="ARBA" id="ARBA00023157"/>
    </source>
</evidence>
<dbReference type="GO" id="GO:0005975">
    <property type="term" value="P:carbohydrate metabolic process"/>
    <property type="evidence" value="ECO:0007669"/>
    <property type="project" value="UniProtKB-ARBA"/>
</dbReference>
<dbReference type="KEGG" id="tje:TJEJU_1575"/>
<organism evidence="5 6">
    <name type="scientific">Tenacibaculum jejuense</name>
    <dbReference type="NCBI Taxonomy" id="584609"/>
    <lineage>
        <taxon>Bacteria</taxon>
        <taxon>Pseudomonadati</taxon>
        <taxon>Bacteroidota</taxon>
        <taxon>Flavobacteriia</taxon>
        <taxon>Flavobacteriales</taxon>
        <taxon>Flavobacteriaceae</taxon>
        <taxon>Tenacibaculum</taxon>
    </lineage>
</organism>
<sequence length="2894" mass="318678">MMKKLLITAQSCCWIILLCFFLNTHLIAQTANENISVLKMPSSSGHISNFDTNVGLKSMLLDKGNLGEATIEFWTKFKNDSESLLFTTDALNNKGFTFKIHRNNVILNSDYLNDQQPIDIPATITGTFWQHYAFTFYQLGPNSFNIDLHVDGYKVKTFSAIEIADNYDLYFTKGGANQEIFLAEVKAWNVKRQEEQIFNNRYTSFYNYTGNIINDQINKGLVANFSGDAEEQPTNQYMPELTSTHWLNTIQQDGYPAYGKIASKLTSNSSNKTLAFINSEIENPISQLDQIIVSASKGAFSDKVELKWFHVADLTYYNIYRDGSKIGTEDNITKNSGEQLFFTDKGALPGTIYTYTIVGDNTDAPNPKSGSNTGFIFPNGTLTGVVKTQSEVYVKDVAIEINLNEPDPSNTDAVNAYTAANGSALEFAANSPKISFVESKLITDNNNITIEFWYKNGTTTGRGTNKVFQSGNTSIAINTSSNTDVSTSIQFNNNIVKTFPLGANDTEWHHYVYAFGNDGINVYKDEVLVGTDTTAFDWSSTSNDYNFYINQAAAHTYLVDEFRVWKGKKNLDEIEKYATYIADSDEENLLLAYSMDLNDTKAIYNRASVSQGSYVGKIEQTSNLVYKEQPKALKYVAYTDANGSYEFSAIYSTHDKYTYTSRATKPIHEFKPSTVGAIIKQSSLPSDYSKVANFTDISNLPVAGRIFYVEGENKYPVPAGRRLAIDGQPLLGSADGLLSNKDGVYSVSSSLGLHTFEVFNPELTNNNSLNSLDFSPVEADNTITSGGYAVTKNTINYKDNGITISGFVKPFVSVTYPSFVPEKQTLLQWNQLEVVLKNNTLIQVFYNDQLQKEAALNNPSSFSFFAVSIADTGELGLLVNGTYKSGMISAPTFNNDWLYIGASTDNGGTATASNLSPMTLVEFRNTSYTEAELKAIKSGDIIDGDADHLELSFDFAQEKGNRALSKTVAGKDNYLVLNDAATISNSEIITYSKKYKYEYVATTARYNPQAGSHLYSLNVIDPMTEVDFEMKDRFGFVGNIVIPCENTIGAWTGTITRTDSDATPAFSKEITASNFDNENKVFMIDGLIPGKYEVIITNVNDTTITRSISNIDITKGWATYDFEYRAPLSIELNAYQVKEDKITTPLEDLVESDFDLLEKACGKDFYVFSEGAPVLLQATVFEQYGDQKCMIEEATVNFTGGLFKLADGATSAQGKTDANGHAVLASFAATPNFMAPHTKGFTIQAMKNESSKIETLKGLITGARMNNSDFTIADPVINYVLHDPPGDGSSATLKKGTKSVTTGKWNAALGYTGTLSNQLGLEHRQNLVATVLGFGTSITAFKAEVSTGVDVQFSALGTYNGSTVTETENTEEFSTSSSESIVGKEADLFIGTGYLITVGSGETLAYDSDACEVQYSSNAQVLNNKIDNSFSHTYYDIKKDMIPNLLEAIANETDDKKIKSYENSVIKWSAALINNDFALNLYKRSDYAYLKDHAFLSELDQKLDEYDESKYDWNDYKQFKNFDKNRSFDGGGSVYTRNITTADTDTNGADFQSTFDFGYKTQVDGTVAGVSSKFEYTNTVNTALGGGFEITDETNTLVQYTLTDGDAGDRFALEIRRDPNYGVPIFKTLAGKSSCPAERGTQIRTGVEISSEKTIANGLAGQTLEYQVKLRNTQTAGNADSPKTYELSLSTETNPLGAIVTVGGKKLNGNTISYWFGPDDTSPTGIKQEYDVTVQVTMPDNETDSYVEYKDLELLFAVPCEGHTDLDYDHNISVYEDAGVKSIDALYLTAQFHGPCIKETIMNSPQENWVINQSNNNIQDFIFTLSGVSIENDEVVLPGSLTAVEIEYALADNNTPILLKTITAEELKNMYSDTHNAFKASVDVSGLVNGGYGFRIVPVCGLGTEVWRRNTPTPYVYGNVSRTAPLLLETSPIEGGILTDGAITAVYNKPLDPTTLTSLNISLRGTLGGLPKKLISAEFNGPTDIITVPHGDFLNLSGAFTTEFWINPTAYPVNGIVNLFEKGNNYSLGLNANGKLVYKEGLGGNTTASLPLHEWTHVAMVYDGYNNINFYFNGVLVYSDVGYNVSNENIQLNTDDLIIGGSNDQNEGYLGLIDELRIWNKARSHGQIVSFKDKQLLGNEDQLMAYYVFDNIALEVDGFQEGVRDFTGNTSGSTQNGISWIEGDFAAPLSIEQLIQDIPIEVNTNVDNNEIIITPLNFQEYFLEGAKLTAILSNNSIKGVDGNITEGHSWSFTINKNNTSWNKANINASQQVGNTTSFSATLTNNGGTDTTFELQSLPDWLKCTNVTVGDEITIEAGFEKTLNFSTSAYLNKGVFYDNIGVITYSETGTRTGYEYFKLTLDVNCETPDYEFNASNFPFKKEFTGTLNIAGEISEDTNDVIVAYFNNEVRGKGSVSMINNKPTVLLDVFYNVGESGDLYFHVWDDSHCKEYIGLQQTYAIGDTPSEGNIITPVLFETGDTIVKRIPLLQGYQWVSFNSINNPQTSILDVNRIKGMEEGDQIMELSGNEITSFSATGEASGTLQQLDYTKGYQVKSASDKLMLIQGTDAPMNTNISVNGGYATNYVGYIPNVMFNTSYALRSLSNKFSIGDKVSGREGFSEFTAEGWKGTLTHLIPNKSYSIKMLNPGTLNYSGVVTTSNNVASRTMSFDDVTSENTDKNALDTKYLKDAKAKGIEVDGTKYPFIMSVTAKIVADNIDTDKEYMVVAESNGEYRGIAKAVKQEDDFAYFMTVYGTNKETINFKVITDDETFAIKNTLSFSKNQFVGNIENRYPLRVSNSSQSGINGSILTIDNNPVGEIATIHMQPITTDNYVLNLVSLNGTEIATLFSGKLQENERTSVILDRSNDSRLNKIPNGIYLCHLKNSNSSTVLKLIFK</sequence>
<name>A0A238U7Y3_9FLAO</name>
<keyword evidence="6" id="KW-1185">Reference proteome</keyword>
<protein>
    <recommendedName>
        <fullName evidence="4">LamG-like jellyroll fold domain-containing protein</fullName>
    </recommendedName>
</protein>
<evidence type="ECO:0000313" key="5">
    <source>
        <dbReference type="EMBL" id="SNR15303.1"/>
    </source>
</evidence>
<reference evidence="5 6" key="1">
    <citation type="submission" date="2017-07" db="EMBL/GenBank/DDBJ databases">
        <authorList>
            <person name="Sun Z.S."/>
            <person name="Albrecht U."/>
            <person name="Echele G."/>
            <person name="Lee C.C."/>
        </authorList>
    </citation>
    <scope>NUCLEOTIDE SEQUENCE [LARGE SCALE GENOMIC DNA]</scope>
    <source>
        <strain evidence="6">type strain: KCTC 22618</strain>
    </source>
</reference>
<evidence type="ECO:0000313" key="6">
    <source>
        <dbReference type="Proteomes" id="UP000215214"/>
    </source>
</evidence>
<dbReference type="InterPro" id="IPR006558">
    <property type="entry name" value="LamG-like"/>
</dbReference>
<keyword evidence="1 3" id="KW-0732">Signal</keyword>
<dbReference type="EMBL" id="LT899436">
    <property type="protein sequence ID" value="SNR15303.1"/>
    <property type="molecule type" value="Genomic_DNA"/>
</dbReference>
<feature type="domain" description="LamG-like jellyroll fold" evidence="4">
    <location>
        <begin position="1998"/>
        <end position="2126"/>
    </location>
</feature>
<accession>A0A238U7Y3</accession>
<dbReference type="SUPFAM" id="SSF49899">
    <property type="entry name" value="Concanavalin A-like lectins/glucanases"/>
    <property type="match status" value="3"/>
</dbReference>
<dbReference type="Gene3D" id="2.60.120.200">
    <property type="match status" value="3"/>
</dbReference>